<evidence type="ECO:0000259" key="6">
    <source>
        <dbReference type="Pfam" id="PF13515"/>
    </source>
</evidence>
<comment type="subcellular location">
    <subcellularLocation>
        <location evidence="1">Membrane</location>
        <topology evidence="1">Multi-pass membrane protein</topology>
    </subcellularLocation>
</comment>
<evidence type="ECO:0000256" key="4">
    <source>
        <dbReference type="ARBA" id="ARBA00023136"/>
    </source>
</evidence>
<feature type="transmembrane region" description="Helical" evidence="5">
    <location>
        <begin position="84"/>
        <end position="105"/>
    </location>
</feature>
<dbReference type="EMBL" id="CP058905">
    <property type="protein sequence ID" value="QLK00511.1"/>
    <property type="molecule type" value="Genomic_DNA"/>
</dbReference>
<keyword evidence="2 5" id="KW-0812">Transmembrane</keyword>
<accession>A0A7D6CEH8</accession>
<evidence type="ECO:0000256" key="5">
    <source>
        <dbReference type="SAM" id="Phobius"/>
    </source>
</evidence>
<dbReference type="AlphaFoldDB" id="A0A7D6CEH8"/>
<evidence type="ECO:0000256" key="1">
    <source>
        <dbReference type="ARBA" id="ARBA00004141"/>
    </source>
</evidence>
<protein>
    <submittedName>
        <fullName evidence="7">FUSC family protein</fullName>
    </submittedName>
</protein>
<feature type="transmembrane region" description="Helical" evidence="5">
    <location>
        <begin position="111"/>
        <end position="144"/>
    </location>
</feature>
<gene>
    <name evidence="7" type="ORF">HZU44_11020</name>
</gene>
<sequence length="376" mass="40255">MASDLAGGLLAGWLRTWLAGTGRDSVRRLRTYLIIGVQAGLAAAIAWLIAHEVLGTEEPTFAPAAAVAVIATSLGNRARRTIELLVGVGLGIAAGDLLIAVLGTGPWQTGLIVFLAVTGAAAIRGAGLLMTQAGATAVLVATLTPGNPDLELPRTVNALVGGAVGLLVMLVLAPLNPLRTVRRAADTALDLFAHQITICAKSLTDRDARLAEAVLDQMRDSEPKLTQLTQVVTAADEVVRFSPLRWRRRRIVRAYRQGVKHMERAFRNSRTLVRRAGTALRDAESVPPDLPAALEHYAAAVRLLHREFLAGQEPLQARERVLQAVRHAGEACRQDIGFSGTIVVSQLRTVANELLRATGVRHDEARRLVRRAAAGY</sequence>
<keyword evidence="3 5" id="KW-1133">Transmembrane helix</keyword>
<dbReference type="Pfam" id="PF13515">
    <property type="entry name" value="FUSC_2"/>
    <property type="match status" value="1"/>
</dbReference>
<evidence type="ECO:0000256" key="3">
    <source>
        <dbReference type="ARBA" id="ARBA00022989"/>
    </source>
</evidence>
<organism evidence="7">
    <name type="scientific">Micromonospora carbonacea</name>
    <dbReference type="NCBI Taxonomy" id="47853"/>
    <lineage>
        <taxon>Bacteria</taxon>
        <taxon>Bacillati</taxon>
        <taxon>Actinomycetota</taxon>
        <taxon>Actinomycetes</taxon>
        <taxon>Micromonosporales</taxon>
        <taxon>Micromonosporaceae</taxon>
        <taxon>Micromonospora</taxon>
    </lineage>
</organism>
<proteinExistence type="predicted"/>
<feature type="transmembrane region" description="Helical" evidence="5">
    <location>
        <begin position="156"/>
        <end position="175"/>
    </location>
</feature>
<reference evidence="7" key="1">
    <citation type="submission" date="2020-08" db="EMBL/GenBank/DDBJ databases">
        <title>A bifunctional nitrone conjugated secondary metabolite targeting the ribosome.</title>
        <authorList>
            <person name="Limbrick E.M."/>
            <person name="Graf M."/>
            <person name="Derewacz D.K."/>
            <person name="Nguyen F."/>
            <person name="Spraggins J.M."/>
            <person name="Wieland M."/>
            <person name="Ynigez-Gutierrez A.E."/>
            <person name="Reisman B.J."/>
            <person name="Zinshteyn B."/>
            <person name="McCulloch K."/>
            <person name="Iverson T.M."/>
            <person name="Green R."/>
            <person name="Wilson D.N."/>
            <person name="Bachmann B.O."/>
        </authorList>
    </citation>
    <scope>NUCLEOTIDE SEQUENCE</scope>
    <source>
        <strain evidence="7">Africana</strain>
    </source>
</reference>
<evidence type="ECO:0000256" key="2">
    <source>
        <dbReference type="ARBA" id="ARBA00022692"/>
    </source>
</evidence>
<evidence type="ECO:0000313" key="7">
    <source>
        <dbReference type="EMBL" id="QLK00511.1"/>
    </source>
</evidence>
<name>A0A7D6CEH8_9ACTN</name>
<feature type="domain" description="Integral membrane bound transporter" evidence="6">
    <location>
        <begin position="45"/>
        <end position="168"/>
    </location>
</feature>
<keyword evidence="4 5" id="KW-0472">Membrane</keyword>
<dbReference type="InterPro" id="IPR049453">
    <property type="entry name" value="Memb_transporter_dom"/>
</dbReference>
<dbReference type="GO" id="GO:0016020">
    <property type="term" value="C:membrane"/>
    <property type="evidence" value="ECO:0007669"/>
    <property type="project" value="UniProtKB-SubCell"/>
</dbReference>
<feature type="transmembrane region" description="Helical" evidence="5">
    <location>
        <begin position="61"/>
        <end position="77"/>
    </location>
</feature>
<feature type="transmembrane region" description="Helical" evidence="5">
    <location>
        <begin position="31"/>
        <end position="49"/>
    </location>
</feature>